<evidence type="ECO:0000256" key="1">
    <source>
        <dbReference type="SAM" id="MobiDB-lite"/>
    </source>
</evidence>
<gene>
    <name evidence="2" type="ORF">TWF718_010109</name>
</gene>
<keyword evidence="3" id="KW-1185">Reference proteome</keyword>
<dbReference type="AlphaFoldDB" id="A0AAN8RDK8"/>
<comment type="caution">
    <text evidence="2">The sequence shown here is derived from an EMBL/GenBank/DDBJ whole genome shotgun (WGS) entry which is preliminary data.</text>
</comment>
<reference evidence="2 3" key="1">
    <citation type="submission" date="2019-10" db="EMBL/GenBank/DDBJ databases">
        <authorList>
            <person name="Palmer J.M."/>
        </authorList>
    </citation>
    <scope>NUCLEOTIDE SEQUENCE [LARGE SCALE GENOMIC DNA]</scope>
    <source>
        <strain evidence="2 3">TWF718</strain>
    </source>
</reference>
<feature type="compositionally biased region" description="Basic and acidic residues" evidence="1">
    <location>
        <begin position="1"/>
        <end position="11"/>
    </location>
</feature>
<accession>A0AAN8RDK8</accession>
<protein>
    <submittedName>
        <fullName evidence="2">Uncharacterized protein</fullName>
    </submittedName>
</protein>
<feature type="region of interest" description="Disordered" evidence="1">
    <location>
        <begin position="1"/>
        <end position="20"/>
    </location>
</feature>
<evidence type="ECO:0000313" key="2">
    <source>
        <dbReference type="EMBL" id="KAK6334661.1"/>
    </source>
</evidence>
<dbReference type="Proteomes" id="UP001313282">
    <property type="component" value="Unassembled WGS sequence"/>
</dbReference>
<name>A0AAN8RDK8_9PEZI</name>
<evidence type="ECO:0000313" key="3">
    <source>
        <dbReference type="Proteomes" id="UP001313282"/>
    </source>
</evidence>
<sequence>MVKKGKDDAASKKRMVGSSDERWPYCTGLSEGIKWAGLRRRELVCEGKKEDEK</sequence>
<dbReference type="EMBL" id="JAVHNR010000008">
    <property type="protein sequence ID" value="KAK6334661.1"/>
    <property type="molecule type" value="Genomic_DNA"/>
</dbReference>
<organism evidence="2 3">
    <name type="scientific">Orbilia javanica</name>
    <dbReference type="NCBI Taxonomy" id="47235"/>
    <lineage>
        <taxon>Eukaryota</taxon>
        <taxon>Fungi</taxon>
        <taxon>Dikarya</taxon>
        <taxon>Ascomycota</taxon>
        <taxon>Pezizomycotina</taxon>
        <taxon>Orbiliomycetes</taxon>
        <taxon>Orbiliales</taxon>
        <taxon>Orbiliaceae</taxon>
        <taxon>Orbilia</taxon>
    </lineage>
</organism>
<proteinExistence type="predicted"/>